<accession>A0A7D9DAV3</accession>
<organism evidence="1 2">
    <name type="scientific">Paramuricea clavata</name>
    <name type="common">Red gorgonian</name>
    <name type="synonym">Violescent sea-whip</name>
    <dbReference type="NCBI Taxonomy" id="317549"/>
    <lineage>
        <taxon>Eukaryota</taxon>
        <taxon>Metazoa</taxon>
        <taxon>Cnidaria</taxon>
        <taxon>Anthozoa</taxon>
        <taxon>Octocorallia</taxon>
        <taxon>Malacalcyonacea</taxon>
        <taxon>Plexauridae</taxon>
        <taxon>Paramuricea</taxon>
    </lineage>
</organism>
<gene>
    <name evidence="1" type="ORF">PACLA_8A075815</name>
</gene>
<dbReference type="AlphaFoldDB" id="A0A7D9DAV3"/>
<evidence type="ECO:0000313" key="2">
    <source>
        <dbReference type="Proteomes" id="UP001152795"/>
    </source>
</evidence>
<evidence type="ECO:0000313" key="1">
    <source>
        <dbReference type="EMBL" id="CAB3980414.1"/>
    </source>
</evidence>
<reference evidence="1" key="1">
    <citation type="submission" date="2020-04" db="EMBL/GenBank/DDBJ databases">
        <authorList>
            <person name="Alioto T."/>
            <person name="Alioto T."/>
            <person name="Gomez Garrido J."/>
        </authorList>
    </citation>
    <scope>NUCLEOTIDE SEQUENCE</scope>
    <source>
        <strain evidence="1">A484AB</strain>
    </source>
</reference>
<sequence length="189" mass="21792">MEINNDVHAPRSPSCESESESEQDDLRQAVLNHEIWDETLLDEVDEDMCENHRVPSVDVNPGQRPSYRMLFNCLMILLAYFWTYFPVPNNAMDFLLLSLKRFFEALAFSNNWFAAFALAFPGSLYFGKKSVLLKISLSNLLFAPRVMLRTSLKTVIELSGIARFQRRARLFGFRIIDSRVCVNPVVLFS</sequence>
<comment type="caution">
    <text evidence="1">The sequence shown here is derived from an EMBL/GenBank/DDBJ whole genome shotgun (WGS) entry which is preliminary data.</text>
</comment>
<dbReference type="EMBL" id="CACRXK020000289">
    <property type="protein sequence ID" value="CAB3980414.1"/>
    <property type="molecule type" value="Genomic_DNA"/>
</dbReference>
<dbReference type="Proteomes" id="UP001152795">
    <property type="component" value="Unassembled WGS sequence"/>
</dbReference>
<name>A0A7D9DAV3_PARCT</name>
<keyword evidence="2" id="KW-1185">Reference proteome</keyword>
<protein>
    <submittedName>
        <fullName evidence="1">Uncharacterized protein</fullName>
    </submittedName>
</protein>
<proteinExistence type="predicted"/>